<sequence length="986" mass="105232">MRLHRLSLSAFGPFAGTAEVDLDEVGRDGLFLLWGPTGAGKTTLLDAVVFALYGTVPGARGEEKRLRSDHADAATRTEVTCELTLGGERLRVVRRPEQQRPKKRGEGWTTEQAKLTVTRLTDGGWEPVSTRIDEGSEHLRLRLGLDVHQFCQVVLLPQGDFARFLRAEPEHRAELLRTLFDVDRFAKAEEWLAEERATARERVVVHRQRLSTLLARVAQIADVDVPEALAPELVGGGPGSHVAPWVGAVRTRAAGRLAAAEEQADRAASDARTIDAELAAARALDERHERRARAAQELGSLTAKEPALLPLRAERDAGRRAEVLRDVLDAAGRAALAAEEAADGLEAARVAWRPVSERREGTSAVARELRDQAAAAAALLPEVDRAATTGRAIAKLDALIAELGEACDAAARTGESWPARLAEQERLVAEAQAAAVRLPALRASVATTQAALDAARAADRLEATLARTRAEVAARRTAWNDAREHWLDLRTRRLDGMAAELAAGLVDGADCPVCGAVEHPRPALHTGPVVTADDEQAARDAVESAETASSAATATLDRQERELAGLRAQAGPVPAGEQEAALVAVRAETAAVGELADGLAPAQAALRTLLAERDETAARLAADREELGARTAEREALTANLSELRARLTAATGDDVDLAARIARLAEAAERCEALVAAETDELRARATADATRRTAEERAADAGFDDVLDAAGALLPPGRLAVLDRDIEAHDRQLAVLRARLAEPDLTDLPARPDLAALEERCATVTRRREEAVAELESARRCAGALEGLAGDVTAAEVELADLRAWSDQVTALADLAHGRGSNTKRMRLQSFVLAARLEQVAEVASLRLQDMSGGRYTFLHSDAHARNGARGGLGLDVFDEYTGVRRPTKTLSGGESFMASLALALGLADVVTAETGGVQIDTLFVDEGFGTLDPQALDAVMSVLDELRRGGRTVGVISHLEELRTRIPTRLEVLTGRHGSRLAG</sequence>
<evidence type="ECO:0000256" key="3">
    <source>
        <dbReference type="ARBA" id="ARBA00013368"/>
    </source>
</evidence>
<protein>
    <recommendedName>
        <fullName evidence="3">Nuclease SbcCD subunit C</fullName>
    </recommendedName>
</protein>
<evidence type="ECO:0000256" key="1">
    <source>
        <dbReference type="ARBA" id="ARBA00006930"/>
    </source>
</evidence>
<feature type="domain" description="Rad50/SbcC-type AAA" evidence="5">
    <location>
        <begin position="5"/>
        <end position="182"/>
    </location>
</feature>
<dbReference type="PANTHER" id="PTHR32114">
    <property type="entry name" value="ABC TRANSPORTER ABCH.3"/>
    <property type="match status" value="1"/>
</dbReference>
<evidence type="ECO:0000256" key="4">
    <source>
        <dbReference type="SAM" id="Coils"/>
    </source>
</evidence>
<dbReference type="RefSeq" id="WP_344686572.1">
    <property type="nucleotide sequence ID" value="NZ_BAAAVV010000001.1"/>
</dbReference>
<feature type="coiled-coil region" evidence="4">
    <location>
        <begin position="542"/>
        <end position="569"/>
    </location>
</feature>
<dbReference type="SUPFAM" id="SSF52540">
    <property type="entry name" value="P-loop containing nucleoside triphosphate hydrolases"/>
    <property type="match status" value="1"/>
</dbReference>
<dbReference type="PANTHER" id="PTHR32114:SF2">
    <property type="entry name" value="ABC TRANSPORTER ABCH.3"/>
    <property type="match status" value="1"/>
</dbReference>
<comment type="subunit">
    <text evidence="2">Heterodimer of SbcC and SbcD.</text>
</comment>
<gene>
    <name evidence="6" type="ORF">GCM10010531_01530</name>
</gene>
<feature type="coiled-coil region" evidence="4">
    <location>
        <begin position="634"/>
        <end position="682"/>
    </location>
</feature>
<organism evidence="6 7">
    <name type="scientific">Blastococcus jejuensis</name>
    <dbReference type="NCBI Taxonomy" id="351224"/>
    <lineage>
        <taxon>Bacteria</taxon>
        <taxon>Bacillati</taxon>
        <taxon>Actinomycetota</taxon>
        <taxon>Actinomycetes</taxon>
        <taxon>Geodermatophilales</taxon>
        <taxon>Geodermatophilaceae</taxon>
        <taxon>Blastococcus</taxon>
    </lineage>
</organism>
<dbReference type="Proteomes" id="UP001499924">
    <property type="component" value="Unassembled WGS sequence"/>
</dbReference>
<dbReference type="Gene3D" id="3.40.50.300">
    <property type="entry name" value="P-loop containing nucleotide triphosphate hydrolases"/>
    <property type="match status" value="2"/>
</dbReference>
<keyword evidence="7" id="KW-1185">Reference proteome</keyword>
<comment type="caution">
    <text evidence="6">The sequence shown here is derived from an EMBL/GenBank/DDBJ whole genome shotgun (WGS) entry which is preliminary data.</text>
</comment>
<accession>A0ABP6NTR7</accession>
<dbReference type="EMBL" id="BAAAVV010000001">
    <property type="protein sequence ID" value="GAA3154183.1"/>
    <property type="molecule type" value="Genomic_DNA"/>
</dbReference>
<evidence type="ECO:0000313" key="7">
    <source>
        <dbReference type="Proteomes" id="UP001499924"/>
    </source>
</evidence>
<reference evidence="7" key="1">
    <citation type="journal article" date="2019" name="Int. J. Syst. Evol. Microbiol.">
        <title>The Global Catalogue of Microorganisms (GCM) 10K type strain sequencing project: providing services to taxonomists for standard genome sequencing and annotation.</title>
        <authorList>
            <consortium name="The Broad Institute Genomics Platform"/>
            <consortium name="The Broad Institute Genome Sequencing Center for Infectious Disease"/>
            <person name="Wu L."/>
            <person name="Ma J."/>
        </authorList>
    </citation>
    <scope>NUCLEOTIDE SEQUENCE [LARGE SCALE GENOMIC DNA]</scope>
    <source>
        <strain evidence="7">JCM 15614</strain>
    </source>
</reference>
<feature type="coiled-coil region" evidence="4">
    <location>
        <begin position="721"/>
        <end position="776"/>
    </location>
</feature>
<keyword evidence="4" id="KW-0175">Coiled coil</keyword>
<evidence type="ECO:0000313" key="6">
    <source>
        <dbReference type="EMBL" id="GAA3154183.1"/>
    </source>
</evidence>
<name>A0ABP6NTR7_9ACTN</name>
<evidence type="ECO:0000256" key="2">
    <source>
        <dbReference type="ARBA" id="ARBA00011322"/>
    </source>
</evidence>
<proteinExistence type="inferred from homology"/>
<dbReference type="InterPro" id="IPR038729">
    <property type="entry name" value="Rad50/SbcC_AAA"/>
</dbReference>
<comment type="similarity">
    <text evidence="1">Belongs to the SMC family. SbcC subfamily.</text>
</comment>
<dbReference type="InterPro" id="IPR027417">
    <property type="entry name" value="P-loop_NTPase"/>
</dbReference>
<dbReference type="Pfam" id="PF13476">
    <property type="entry name" value="AAA_23"/>
    <property type="match status" value="1"/>
</dbReference>
<dbReference type="Pfam" id="PF13558">
    <property type="entry name" value="SbcC_Walker_B"/>
    <property type="match status" value="1"/>
</dbReference>
<evidence type="ECO:0000259" key="5">
    <source>
        <dbReference type="Pfam" id="PF13476"/>
    </source>
</evidence>